<evidence type="ECO:0000259" key="1">
    <source>
        <dbReference type="Pfam" id="PF13784"/>
    </source>
</evidence>
<dbReference type="Proteomes" id="UP000289821">
    <property type="component" value="Unassembled WGS sequence"/>
</dbReference>
<dbReference type="RefSeq" id="WP_236638756.1">
    <property type="nucleotide sequence ID" value="NZ_QOVI01000002.1"/>
</dbReference>
<comment type="caution">
    <text evidence="2">The sequence shown here is derived from an EMBL/GenBank/DDBJ whole genome shotgun (WGS) entry which is preliminary data.</text>
</comment>
<dbReference type="EMBL" id="QOVI01000002">
    <property type="protein sequence ID" value="RXG16665.1"/>
    <property type="molecule type" value="Genomic_DNA"/>
</dbReference>
<dbReference type="AlphaFoldDB" id="A0A4V1KPN0"/>
<keyword evidence="3" id="KW-1185">Reference proteome</keyword>
<accession>A0A4V1KPN0</accession>
<evidence type="ECO:0000313" key="2">
    <source>
        <dbReference type="EMBL" id="RXG16665.1"/>
    </source>
</evidence>
<organism evidence="2 3">
    <name type="scientific">Leeuwenhoekiella aestuarii</name>
    <dbReference type="NCBI Taxonomy" id="2249426"/>
    <lineage>
        <taxon>Bacteria</taxon>
        <taxon>Pseudomonadati</taxon>
        <taxon>Bacteroidota</taxon>
        <taxon>Flavobacteriia</taxon>
        <taxon>Flavobacteriales</taxon>
        <taxon>Flavobacteriaceae</taxon>
        <taxon>Leeuwenhoekiella</taxon>
    </lineage>
</organism>
<evidence type="ECO:0000313" key="3">
    <source>
        <dbReference type="Proteomes" id="UP000289821"/>
    </source>
</evidence>
<proteinExistence type="predicted"/>
<sequence>MTAFNRDAPYNELPLLPSKINLETVKVLRKTIDASRALARLNGMLTNLPNPTLFLDTIHLQEAKASSEIENIVTTNDDLYKSIVADKSLETRQLKRLSVTKKHFGRVC</sequence>
<gene>
    <name evidence="2" type="ORF">DSM04_102246</name>
</gene>
<dbReference type="Pfam" id="PF13784">
    <property type="entry name" value="Fic_N"/>
    <property type="match status" value="1"/>
</dbReference>
<feature type="domain" description="Fic/DOC N-terminal" evidence="1">
    <location>
        <begin position="29"/>
        <end position="87"/>
    </location>
</feature>
<dbReference type="InterPro" id="IPR025758">
    <property type="entry name" value="Fic/DOC_N"/>
</dbReference>
<name>A0A4V1KPN0_9FLAO</name>
<reference evidence="2 3" key="1">
    <citation type="submission" date="2018-07" db="EMBL/GenBank/DDBJ databases">
        <title>Leeuwenhoekiella genomics.</title>
        <authorList>
            <person name="Tahon G."/>
            <person name="Willems A."/>
        </authorList>
    </citation>
    <scope>NUCLEOTIDE SEQUENCE [LARGE SCALE GENOMIC DNA]</scope>
    <source>
        <strain evidence="2 3">R-50232</strain>
    </source>
</reference>
<protein>
    <submittedName>
        <fullName evidence="2">Fic/DOC family protein</fullName>
    </submittedName>
</protein>